<dbReference type="GO" id="GO:0004674">
    <property type="term" value="F:protein serine/threonine kinase activity"/>
    <property type="evidence" value="ECO:0007669"/>
    <property type="project" value="UniProtKB-KW"/>
</dbReference>
<evidence type="ECO:0000313" key="19">
    <source>
        <dbReference type="Proteomes" id="UP000238348"/>
    </source>
</evidence>
<feature type="active site" evidence="14">
    <location>
        <position position="204"/>
    </location>
</feature>
<evidence type="ECO:0000256" key="2">
    <source>
        <dbReference type="ARBA" id="ARBA00001946"/>
    </source>
</evidence>
<keyword evidence="10 14" id="KW-0067">ATP-binding</keyword>
<keyword evidence="8 14" id="KW-0547">Nucleotide-binding</keyword>
<dbReference type="HAMAP" id="MF_01249">
    <property type="entry name" value="HPr_kinase"/>
    <property type="match status" value="1"/>
</dbReference>
<feature type="region of interest" description="Disordered" evidence="15">
    <location>
        <begin position="1"/>
        <end position="31"/>
    </location>
</feature>
<dbReference type="PANTHER" id="PTHR30305:SF1">
    <property type="entry name" value="HPR KINASE_PHOSPHORYLASE"/>
    <property type="match status" value="1"/>
</dbReference>
<feature type="active site" evidence="14">
    <location>
        <position position="288"/>
    </location>
</feature>
<dbReference type="Pfam" id="PF02603">
    <property type="entry name" value="Hpr_kinase_N"/>
    <property type="match status" value="1"/>
</dbReference>
<feature type="region of interest" description="Important for the catalytic mechanism of dephosphorylation" evidence="14">
    <location>
        <begin position="309"/>
        <end position="314"/>
    </location>
</feature>
<evidence type="ECO:0000256" key="9">
    <source>
        <dbReference type="ARBA" id="ARBA00022777"/>
    </source>
</evidence>
<reference evidence="18 19" key="1">
    <citation type="submission" date="2015-09" db="EMBL/GenBank/DDBJ databases">
        <title>Sorangium comparison.</title>
        <authorList>
            <person name="Zaburannyi N."/>
            <person name="Bunk B."/>
            <person name="Overmann J."/>
            <person name="Mueller R."/>
        </authorList>
    </citation>
    <scope>NUCLEOTIDE SEQUENCE [LARGE SCALE GENOMIC DNA]</scope>
    <source>
        <strain evidence="18 19">So ce26</strain>
    </source>
</reference>
<comment type="domain">
    <text evidence="14">The Walker A ATP-binding motif also binds Pi and PPi.</text>
</comment>
<dbReference type="Pfam" id="PF07475">
    <property type="entry name" value="Hpr_kinase_C"/>
    <property type="match status" value="1"/>
</dbReference>
<protein>
    <recommendedName>
        <fullName evidence="14">HPr kinase/phosphorylase</fullName>
        <shortName evidence="14">HPrK/P</shortName>
        <ecNumber evidence="14">2.7.11.-</ecNumber>
        <ecNumber evidence="14">2.7.4.-</ecNumber>
    </recommendedName>
    <alternativeName>
        <fullName evidence="14">HPr(Ser) kinase/phosphorylase</fullName>
    </alternativeName>
</protein>
<dbReference type="GO" id="GO:0005524">
    <property type="term" value="F:ATP binding"/>
    <property type="evidence" value="ECO:0007669"/>
    <property type="project" value="UniProtKB-UniRule"/>
</dbReference>
<dbReference type="EMBL" id="CP012673">
    <property type="protein sequence ID" value="AUX45559.1"/>
    <property type="molecule type" value="Genomic_DNA"/>
</dbReference>
<evidence type="ECO:0000256" key="5">
    <source>
        <dbReference type="ARBA" id="ARBA00022527"/>
    </source>
</evidence>
<dbReference type="FunFam" id="3.40.50.300:FF:000174">
    <property type="entry name" value="HPr kinase/phosphorylase"/>
    <property type="match status" value="1"/>
</dbReference>
<evidence type="ECO:0000313" key="18">
    <source>
        <dbReference type="EMBL" id="AUX45559.1"/>
    </source>
</evidence>
<evidence type="ECO:0000256" key="3">
    <source>
        <dbReference type="ARBA" id="ARBA00006883"/>
    </source>
</evidence>
<dbReference type="Gene3D" id="3.40.1390.20">
    <property type="entry name" value="HprK N-terminal domain-like"/>
    <property type="match status" value="1"/>
</dbReference>
<dbReference type="CDD" id="cd01918">
    <property type="entry name" value="HprK_C"/>
    <property type="match status" value="1"/>
</dbReference>
<keyword evidence="12 14" id="KW-0511">Multifunctional enzyme</keyword>
<dbReference type="GO" id="GO:0000287">
    <property type="term" value="F:magnesium ion binding"/>
    <property type="evidence" value="ECO:0007669"/>
    <property type="project" value="UniProtKB-UniRule"/>
</dbReference>
<comment type="cofactor">
    <cofactor evidence="2 14">
        <name>Mg(2+)</name>
        <dbReference type="ChEBI" id="CHEBI:18420"/>
    </cofactor>
</comment>
<evidence type="ECO:0000256" key="1">
    <source>
        <dbReference type="ARBA" id="ARBA00001120"/>
    </source>
</evidence>
<feature type="binding site" evidence="14">
    <location>
        <position position="205"/>
    </location>
    <ligand>
        <name>Mg(2+)</name>
        <dbReference type="ChEBI" id="CHEBI:18420"/>
    </ligand>
</feature>
<feature type="compositionally biased region" description="Pro residues" evidence="15">
    <location>
        <begin position="373"/>
        <end position="395"/>
    </location>
</feature>
<name>A0A2L0F268_SORCE</name>
<dbReference type="InterPro" id="IPR027417">
    <property type="entry name" value="P-loop_NTPase"/>
</dbReference>
<dbReference type="EC" id="2.7.11.-" evidence="14"/>
<comment type="subunit">
    <text evidence="4 14">Homohexamer.</text>
</comment>
<evidence type="ECO:0000256" key="10">
    <source>
        <dbReference type="ARBA" id="ARBA00022840"/>
    </source>
</evidence>
<evidence type="ECO:0000256" key="12">
    <source>
        <dbReference type="ARBA" id="ARBA00023268"/>
    </source>
</evidence>
<comment type="caution">
    <text evidence="14">Lacks conserved residue(s) required for the propagation of feature annotation.</text>
</comment>
<dbReference type="SUPFAM" id="SSF53795">
    <property type="entry name" value="PEP carboxykinase-like"/>
    <property type="match status" value="1"/>
</dbReference>
<sequence>MSGASGSGHHRDGGGRGPAPPRSPGSRPDRPALTVRSLIADEGLGIELTLLAGAAGLDRPIMNTRIQKSGLALVGHFHGIVPTRVQILGQTELSFLHKLSREDRLRSLRGFFELGLCCLILTQGDQPFETNSSGIGFFPVPELAQCAEETGTPLLVSAVRSSVTITALHALLDDRLAPRLRLHGVLVDVFGVGLLLMGSSAIGKSECALDLVMRGHRLVADDAVECDYRPPGMIFGAPAELLRFHLEVRGLGILNVKDLFGVTSIRERKRIDVVVKLVEWSKDTEYDRLGLDERYHTILGVKIRELVIPVRPGRDMASILEVAARNELLKNAGFHAAREFFGNVEGELLRERSQEESAVPPPVKVAEEGAPRPAAPHGPPRPPPPVPGADPPSPPSSAFRPPVDRGRPPPLPSRPGSGFDATESSVSLPRPRRRG</sequence>
<dbReference type="Proteomes" id="UP000238348">
    <property type="component" value="Chromosome"/>
</dbReference>
<feature type="region of interest" description="Disordered" evidence="15">
    <location>
        <begin position="351"/>
        <end position="435"/>
    </location>
</feature>
<keyword evidence="7 14" id="KW-0479">Metal-binding</keyword>
<dbReference type="GO" id="GO:0004712">
    <property type="term" value="F:protein serine/threonine/tyrosine kinase activity"/>
    <property type="evidence" value="ECO:0007669"/>
    <property type="project" value="UniProtKB-UniRule"/>
</dbReference>
<feature type="active site" description="Proton acceptor; for phosphorylation activity. Proton donor; for dephosphorylation activity" evidence="14">
    <location>
        <position position="222"/>
    </location>
</feature>
<evidence type="ECO:0000256" key="11">
    <source>
        <dbReference type="ARBA" id="ARBA00022842"/>
    </source>
</evidence>
<evidence type="ECO:0000256" key="4">
    <source>
        <dbReference type="ARBA" id="ARBA00011643"/>
    </source>
</evidence>
<dbReference type="GO" id="GO:0006109">
    <property type="term" value="P:regulation of carbohydrate metabolic process"/>
    <property type="evidence" value="ECO:0007669"/>
    <property type="project" value="UniProtKB-UniRule"/>
</dbReference>
<evidence type="ECO:0000256" key="15">
    <source>
        <dbReference type="SAM" id="MobiDB-lite"/>
    </source>
</evidence>
<dbReference type="GO" id="GO:0000155">
    <property type="term" value="F:phosphorelay sensor kinase activity"/>
    <property type="evidence" value="ECO:0007669"/>
    <property type="project" value="InterPro"/>
</dbReference>
<keyword evidence="6 14" id="KW-0808">Transferase</keyword>
<organism evidence="18 19">
    <name type="scientific">Sorangium cellulosum</name>
    <name type="common">Polyangium cellulosum</name>
    <dbReference type="NCBI Taxonomy" id="56"/>
    <lineage>
        <taxon>Bacteria</taxon>
        <taxon>Pseudomonadati</taxon>
        <taxon>Myxococcota</taxon>
        <taxon>Polyangia</taxon>
        <taxon>Polyangiales</taxon>
        <taxon>Polyangiaceae</taxon>
        <taxon>Sorangium</taxon>
    </lineage>
</organism>
<feature type="binding site" evidence="14">
    <location>
        <position position="247"/>
    </location>
    <ligand>
        <name>Mg(2+)</name>
        <dbReference type="ChEBI" id="CHEBI:18420"/>
    </ligand>
</feature>
<comment type="catalytic activity">
    <reaction evidence="1 14">
        <text>[HPr protein]-L-serine + ATP = [HPr protein]-O-phospho-L-serine + ADP + H(+)</text>
        <dbReference type="Rhea" id="RHEA:46600"/>
        <dbReference type="Rhea" id="RHEA-COMP:11602"/>
        <dbReference type="Rhea" id="RHEA-COMP:11603"/>
        <dbReference type="ChEBI" id="CHEBI:15378"/>
        <dbReference type="ChEBI" id="CHEBI:29999"/>
        <dbReference type="ChEBI" id="CHEBI:30616"/>
        <dbReference type="ChEBI" id="CHEBI:83421"/>
        <dbReference type="ChEBI" id="CHEBI:456216"/>
    </reaction>
</comment>
<feature type="region of interest" description="Important for the catalytic mechanism of both phosphorylation and dephosphorylation" evidence="14">
    <location>
        <begin position="246"/>
        <end position="255"/>
    </location>
</feature>
<dbReference type="InterPro" id="IPR028979">
    <property type="entry name" value="Ser_kin/Pase_Hpr-like_N_sf"/>
</dbReference>
<feature type="domain" description="HPr kinase/phosphorylase C-terminal" evidence="17">
    <location>
        <begin position="175"/>
        <end position="341"/>
    </location>
</feature>
<dbReference type="RefSeq" id="WP_104983919.1">
    <property type="nucleotide sequence ID" value="NZ_CP012673.1"/>
</dbReference>
<dbReference type="EC" id="2.7.4.-" evidence="14"/>
<proteinExistence type="inferred from homology"/>
<feature type="active site" evidence="14">
    <location>
        <position position="183"/>
    </location>
</feature>
<dbReference type="PANTHER" id="PTHR30305">
    <property type="entry name" value="PROTEIN YJDM-RELATED"/>
    <property type="match status" value="1"/>
</dbReference>
<dbReference type="InterPro" id="IPR003755">
    <property type="entry name" value="HPr(Ser)_kin/Pase"/>
</dbReference>
<evidence type="ECO:0000256" key="13">
    <source>
        <dbReference type="ARBA" id="ARBA00047657"/>
    </source>
</evidence>
<dbReference type="AlphaFoldDB" id="A0A2L0F268"/>
<dbReference type="InterPro" id="IPR011104">
    <property type="entry name" value="Hpr_kin/Pase_C"/>
</dbReference>
<keyword evidence="5 14" id="KW-0723">Serine/threonine-protein kinase</keyword>
<evidence type="ECO:0000256" key="6">
    <source>
        <dbReference type="ARBA" id="ARBA00022679"/>
    </source>
</evidence>
<feature type="domain" description="HPr(Ser) kinase/phosphorylase N-terminal" evidence="16">
    <location>
        <begin position="34"/>
        <end position="171"/>
    </location>
</feature>
<evidence type="ECO:0000259" key="16">
    <source>
        <dbReference type="Pfam" id="PF02603"/>
    </source>
</evidence>
<dbReference type="SUPFAM" id="SSF75138">
    <property type="entry name" value="HprK N-terminal domain-like"/>
    <property type="match status" value="1"/>
</dbReference>
<comment type="similarity">
    <text evidence="3 14">Belongs to the HPrK/P family.</text>
</comment>
<comment type="miscellaneous">
    <text evidence="14">Both phosphorylation and phosphorolysis are carried out by the same active site and suggest a common mechanism for both reactions.</text>
</comment>
<gene>
    <name evidence="14" type="primary">hprK</name>
    <name evidence="18" type="ORF">SOCE26_070530</name>
</gene>
<evidence type="ECO:0000256" key="7">
    <source>
        <dbReference type="ARBA" id="ARBA00022723"/>
    </source>
</evidence>
<evidence type="ECO:0000256" key="14">
    <source>
        <dbReference type="HAMAP-Rule" id="MF_01249"/>
    </source>
</evidence>
<accession>A0A2L0F268</accession>
<dbReference type="NCBIfam" id="TIGR00679">
    <property type="entry name" value="hpr-ser"/>
    <property type="match status" value="1"/>
</dbReference>
<dbReference type="Gene3D" id="3.40.50.300">
    <property type="entry name" value="P-loop containing nucleotide triphosphate hydrolases"/>
    <property type="match status" value="1"/>
</dbReference>
<comment type="function">
    <text evidence="14">Catalyzes the ATP- as well as the pyrophosphate-dependent phosphorylation of a specific serine residue in HPr, a phosphocarrier protein of the phosphoenolpyruvate-dependent sugar phosphotransferase system (PTS). HprK/P also catalyzes the pyrophosphate-producing, inorganic phosphate-dependent dephosphorylation (phosphorolysis) of seryl-phosphorylated HPr (P-Ser-HPr).</text>
</comment>
<keyword evidence="11 14" id="KW-0460">Magnesium</keyword>
<dbReference type="OrthoDB" id="9778803at2"/>
<keyword evidence="9 14" id="KW-0418">Kinase</keyword>
<comment type="catalytic activity">
    <reaction evidence="13 14">
        <text>[HPr protein]-O-phospho-L-serine + phosphate + H(+) = [HPr protein]-L-serine + diphosphate</text>
        <dbReference type="Rhea" id="RHEA:46604"/>
        <dbReference type="Rhea" id="RHEA-COMP:11602"/>
        <dbReference type="Rhea" id="RHEA-COMP:11603"/>
        <dbReference type="ChEBI" id="CHEBI:15378"/>
        <dbReference type="ChEBI" id="CHEBI:29999"/>
        <dbReference type="ChEBI" id="CHEBI:33019"/>
        <dbReference type="ChEBI" id="CHEBI:43474"/>
        <dbReference type="ChEBI" id="CHEBI:83421"/>
    </reaction>
</comment>
<evidence type="ECO:0000259" key="17">
    <source>
        <dbReference type="Pfam" id="PF07475"/>
    </source>
</evidence>
<dbReference type="InterPro" id="IPR011126">
    <property type="entry name" value="Hpr_kin/Pase_Hpr_N"/>
</dbReference>
<evidence type="ECO:0000256" key="8">
    <source>
        <dbReference type="ARBA" id="ARBA00022741"/>
    </source>
</evidence>